<dbReference type="Pfam" id="PF17850">
    <property type="entry name" value="CysA_C_terminal"/>
    <property type="match status" value="1"/>
</dbReference>
<dbReference type="InterPro" id="IPR003593">
    <property type="entry name" value="AAA+_ATPase"/>
</dbReference>
<feature type="domain" description="ABC transporter" evidence="8">
    <location>
        <begin position="3"/>
        <end position="237"/>
    </location>
</feature>
<dbReference type="InterPro" id="IPR017871">
    <property type="entry name" value="ABC_transporter-like_CS"/>
</dbReference>
<dbReference type="GO" id="GO:0016887">
    <property type="term" value="F:ATP hydrolysis activity"/>
    <property type="evidence" value="ECO:0007669"/>
    <property type="project" value="InterPro"/>
</dbReference>
<name>A0A495RKJ7_9GAMM</name>
<dbReference type="NCBIfam" id="TIGR00968">
    <property type="entry name" value="3a0106s01"/>
    <property type="match status" value="1"/>
</dbReference>
<dbReference type="GO" id="GO:0015697">
    <property type="term" value="P:quaternary ammonium group transport"/>
    <property type="evidence" value="ECO:0007669"/>
    <property type="project" value="UniProtKB-ARBA"/>
</dbReference>
<keyword evidence="7" id="KW-0472">Membrane</keyword>
<dbReference type="EMBL" id="RBWY01000001">
    <property type="protein sequence ID" value="RKS87820.1"/>
    <property type="molecule type" value="Genomic_DNA"/>
</dbReference>
<dbReference type="FunFam" id="3.40.50.300:FF:000425">
    <property type="entry name" value="Probable ABC transporter, ATP-binding subunit"/>
    <property type="match status" value="1"/>
</dbReference>
<dbReference type="Pfam" id="PF00005">
    <property type="entry name" value="ABC_tran"/>
    <property type="match status" value="1"/>
</dbReference>
<evidence type="ECO:0000256" key="2">
    <source>
        <dbReference type="ARBA" id="ARBA00022475"/>
    </source>
</evidence>
<evidence type="ECO:0000256" key="5">
    <source>
        <dbReference type="ARBA" id="ARBA00022967"/>
    </source>
</evidence>
<dbReference type="PROSITE" id="PS00211">
    <property type="entry name" value="ABC_TRANSPORTER_1"/>
    <property type="match status" value="1"/>
</dbReference>
<dbReference type="InterPro" id="IPR005666">
    <property type="entry name" value="Sulph_transpt1"/>
</dbReference>
<dbReference type="GO" id="GO:0043190">
    <property type="term" value="C:ATP-binding cassette (ABC) transporter complex"/>
    <property type="evidence" value="ECO:0007669"/>
    <property type="project" value="InterPro"/>
</dbReference>
<keyword evidence="1" id="KW-0813">Transport</keyword>
<dbReference type="Proteomes" id="UP000278542">
    <property type="component" value="Unassembled WGS sequence"/>
</dbReference>
<gene>
    <name evidence="9" type="ORF">DES39_1066</name>
</gene>
<dbReference type="InterPro" id="IPR050093">
    <property type="entry name" value="ABC_SmlMolc_Importer"/>
</dbReference>
<evidence type="ECO:0000256" key="4">
    <source>
        <dbReference type="ARBA" id="ARBA00022840"/>
    </source>
</evidence>
<dbReference type="GO" id="GO:0005524">
    <property type="term" value="F:ATP binding"/>
    <property type="evidence" value="ECO:0007669"/>
    <property type="project" value="UniProtKB-KW"/>
</dbReference>
<dbReference type="OrthoDB" id="9802264at2"/>
<keyword evidence="2" id="KW-1003">Cell membrane</keyword>
<evidence type="ECO:0000313" key="10">
    <source>
        <dbReference type="Proteomes" id="UP000278542"/>
    </source>
</evidence>
<evidence type="ECO:0000256" key="6">
    <source>
        <dbReference type="ARBA" id="ARBA00023032"/>
    </source>
</evidence>
<keyword evidence="5" id="KW-1278">Translocase</keyword>
<dbReference type="AlphaFoldDB" id="A0A495RKJ7"/>
<dbReference type="Gene3D" id="3.40.50.300">
    <property type="entry name" value="P-loop containing nucleotide triphosphate hydrolases"/>
    <property type="match status" value="1"/>
</dbReference>
<accession>A0A495RKJ7</accession>
<dbReference type="InterPro" id="IPR024765">
    <property type="entry name" value="TOBE-like"/>
</dbReference>
<evidence type="ECO:0000256" key="7">
    <source>
        <dbReference type="ARBA" id="ARBA00023136"/>
    </source>
</evidence>
<protein>
    <submittedName>
        <fullName evidence="9">Sulfate transport system ATP-binding protein</fullName>
    </submittedName>
</protein>
<evidence type="ECO:0000313" key="9">
    <source>
        <dbReference type="EMBL" id="RKS87820.1"/>
    </source>
</evidence>
<keyword evidence="6" id="KW-0764">Sulfate transport</keyword>
<dbReference type="GO" id="GO:0015419">
    <property type="term" value="F:ABC-type sulfate transporter activity"/>
    <property type="evidence" value="ECO:0007669"/>
    <property type="project" value="InterPro"/>
</dbReference>
<dbReference type="SUPFAM" id="SSF50331">
    <property type="entry name" value="MOP-like"/>
    <property type="match status" value="1"/>
</dbReference>
<comment type="caution">
    <text evidence="9">The sequence shown here is derived from an EMBL/GenBank/DDBJ whole genome shotgun (WGS) entry which is preliminary data.</text>
</comment>
<dbReference type="RefSeq" id="WP_121144689.1">
    <property type="nucleotide sequence ID" value="NZ_RBWY01000001.1"/>
</dbReference>
<evidence type="ECO:0000259" key="8">
    <source>
        <dbReference type="PROSITE" id="PS50893"/>
    </source>
</evidence>
<dbReference type="InterPro" id="IPR008995">
    <property type="entry name" value="Mo/tungstate-bd_C_term_dom"/>
</dbReference>
<reference evidence="9 10" key="1">
    <citation type="submission" date="2018-10" db="EMBL/GenBank/DDBJ databases">
        <title>Genomic Encyclopedia of Type Strains, Phase IV (KMG-IV): sequencing the most valuable type-strain genomes for metagenomic binning, comparative biology and taxonomic classification.</title>
        <authorList>
            <person name="Goeker M."/>
        </authorList>
    </citation>
    <scope>NUCLEOTIDE SEQUENCE [LARGE SCALE GENOMIC DNA]</scope>
    <source>
        <strain evidence="9 10">DSM 22228</strain>
    </source>
</reference>
<keyword evidence="3" id="KW-0547">Nucleotide-binding</keyword>
<dbReference type="SMART" id="SM00382">
    <property type="entry name" value="AAA"/>
    <property type="match status" value="1"/>
</dbReference>
<organism evidence="9 10">
    <name type="scientific">Orbus hercynius</name>
    <dbReference type="NCBI Taxonomy" id="593135"/>
    <lineage>
        <taxon>Bacteria</taxon>
        <taxon>Pseudomonadati</taxon>
        <taxon>Pseudomonadota</taxon>
        <taxon>Gammaproteobacteria</taxon>
        <taxon>Orbales</taxon>
        <taxon>Orbaceae</taxon>
        <taxon>Orbus</taxon>
    </lineage>
</organism>
<keyword evidence="10" id="KW-1185">Reference proteome</keyword>
<dbReference type="SUPFAM" id="SSF52540">
    <property type="entry name" value="P-loop containing nucleoside triphosphate hydrolases"/>
    <property type="match status" value="1"/>
</dbReference>
<dbReference type="PANTHER" id="PTHR42781:SF4">
    <property type="entry name" value="SPERMIDINE_PUTRESCINE IMPORT ATP-BINDING PROTEIN POTA"/>
    <property type="match status" value="1"/>
</dbReference>
<evidence type="ECO:0000256" key="3">
    <source>
        <dbReference type="ARBA" id="ARBA00022741"/>
    </source>
</evidence>
<dbReference type="InterPro" id="IPR027417">
    <property type="entry name" value="P-loop_NTPase"/>
</dbReference>
<dbReference type="PANTHER" id="PTHR42781">
    <property type="entry name" value="SPERMIDINE/PUTRESCINE IMPORT ATP-BINDING PROTEIN POTA"/>
    <property type="match status" value="1"/>
</dbReference>
<keyword evidence="4 9" id="KW-0067">ATP-binding</keyword>
<dbReference type="InterPro" id="IPR003439">
    <property type="entry name" value="ABC_transporter-like_ATP-bd"/>
</dbReference>
<evidence type="ECO:0000256" key="1">
    <source>
        <dbReference type="ARBA" id="ARBA00022448"/>
    </source>
</evidence>
<dbReference type="Pfam" id="PF12857">
    <property type="entry name" value="TOBE_3"/>
    <property type="match status" value="1"/>
</dbReference>
<proteinExistence type="predicted"/>
<dbReference type="InterPro" id="IPR041193">
    <property type="entry name" value="CysA_C"/>
</dbReference>
<dbReference type="PROSITE" id="PS50893">
    <property type="entry name" value="ABC_TRANSPORTER_2"/>
    <property type="match status" value="1"/>
</dbReference>
<sequence>MGIMVQNLSKDFGDFNALKNINFTIEQGEFAALLGPSGCGKTTLLRMIAGLEATMAGEIYFDQQNVTHQSAQLRDIGFVFQNYALFRHMTVAKNIAFGLRIKASVFKRDSLTINRRVKELLELVQLETLADRYPDQLSGGQRQRVALARALATKPKVLLLDEPFSALDAKVRKDLRRWLRNFHHDINVTSIFVTHDQEEALEVADKIILMNQGKIEQIGTPEQVYKKPQTAFVAHFLGDVNLLHGYIERNQLHIGDFKQDMSTQGSWADQVTIAYVRPHEIAVFKSLSLRHDSNGSSGQLVAKIMRLHTAGPTVFLELSLAHQPKPIDVSIPFSQYQQNHFMVGDIVYLQPLLLNIFVQDELIEFMI</sequence>